<evidence type="ECO:0008006" key="4">
    <source>
        <dbReference type="Google" id="ProtNLM"/>
    </source>
</evidence>
<dbReference type="Proteomes" id="UP000660668">
    <property type="component" value="Unassembled WGS sequence"/>
</dbReference>
<dbReference type="AlphaFoldDB" id="A0A930VLD5"/>
<dbReference type="EMBL" id="JADKPO010000002">
    <property type="protein sequence ID" value="MBF4766672.1"/>
    <property type="molecule type" value="Genomic_DNA"/>
</dbReference>
<gene>
    <name evidence="2" type="ORF">ISU10_02690</name>
</gene>
<name>A0A930VLD5_9ACTN</name>
<comment type="caution">
    <text evidence="2">The sequence shown here is derived from an EMBL/GenBank/DDBJ whole genome shotgun (WGS) entry which is preliminary data.</text>
</comment>
<keyword evidence="1" id="KW-0732">Signal</keyword>
<proteinExistence type="predicted"/>
<accession>A0A930VLD5</accession>
<sequence>MYARTTLAAVLAAATVVLVTPTAQAASVDRFDRSTFDSTPEVTASGFSMAGDTAGELGGHLSLSLRASDGTLPAQGQCENADVSAVLTVSPGETFTINTMGELCSHFIDGTPSLNAYFGAKQVSYSGSHKRARVTDGSIGFSNGFLGALGQVGLTVRW</sequence>
<evidence type="ECO:0000313" key="3">
    <source>
        <dbReference type="Proteomes" id="UP000660668"/>
    </source>
</evidence>
<feature type="signal peptide" evidence="1">
    <location>
        <begin position="1"/>
        <end position="25"/>
    </location>
</feature>
<evidence type="ECO:0000313" key="2">
    <source>
        <dbReference type="EMBL" id="MBF4766672.1"/>
    </source>
</evidence>
<feature type="chain" id="PRO_5037297560" description="Allene oxide cyclase barrel-like domain-containing protein" evidence="1">
    <location>
        <begin position="26"/>
        <end position="158"/>
    </location>
</feature>
<dbReference type="RefSeq" id="WP_194694824.1">
    <property type="nucleotide sequence ID" value="NZ_JADKPO010000002.1"/>
</dbReference>
<reference evidence="2" key="1">
    <citation type="submission" date="2020-11" db="EMBL/GenBank/DDBJ databases">
        <title>Nocardioides cynanchi sp. nov., isolated from soil of rhizosphere of Cynanchum wilfordii.</title>
        <authorList>
            <person name="Lee J.-S."/>
            <person name="Suh M.K."/>
            <person name="Kim J.-S."/>
        </authorList>
    </citation>
    <scope>NUCLEOTIDE SEQUENCE</scope>
    <source>
        <strain evidence="2">KCTC 19276</strain>
    </source>
</reference>
<evidence type="ECO:0000256" key="1">
    <source>
        <dbReference type="SAM" id="SignalP"/>
    </source>
</evidence>
<protein>
    <recommendedName>
        <fullName evidence="4">Allene oxide cyclase barrel-like domain-containing protein</fullName>
    </recommendedName>
</protein>
<keyword evidence="3" id="KW-1185">Reference proteome</keyword>
<organism evidence="2 3">
    <name type="scientific">Nocardioides agariphilus</name>
    <dbReference type="NCBI Taxonomy" id="433664"/>
    <lineage>
        <taxon>Bacteria</taxon>
        <taxon>Bacillati</taxon>
        <taxon>Actinomycetota</taxon>
        <taxon>Actinomycetes</taxon>
        <taxon>Propionibacteriales</taxon>
        <taxon>Nocardioidaceae</taxon>
        <taxon>Nocardioides</taxon>
    </lineage>
</organism>